<protein>
    <recommendedName>
        <fullName evidence="2">TRF2-interacting telomeric protein/Rap1 C-terminal domain-containing protein</fullName>
    </recommendedName>
</protein>
<dbReference type="EMBL" id="CAGA01000049">
    <property type="protein sequence ID" value="CCE32936.1"/>
    <property type="molecule type" value="Genomic_DNA"/>
</dbReference>
<comment type="caution">
    <text evidence="3">The sequence shown here is derived from an EMBL/GenBank/DDBJ whole genome shotgun (WGS) entry which is preliminary data.</text>
</comment>
<dbReference type="STRING" id="1111077.M1W3Q3"/>
<name>M1W3Q3_CLAP2</name>
<dbReference type="Gene3D" id="1.10.10.2170">
    <property type="match status" value="1"/>
</dbReference>
<evidence type="ECO:0000313" key="3">
    <source>
        <dbReference type="EMBL" id="CCE32936.1"/>
    </source>
</evidence>
<proteinExistence type="predicted"/>
<dbReference type="InterPro" id="IPR021661">
    <property type="entry name" value="Rap1_C"/>
</dbReference>
<dbReference type="AlphaFoldDB" id="M1W3Q3"/>
<feature type="region of interest" description="Disordered" evidence="1">
    <location>
        <begin position="1"/>
        <end position="87"/>
    </location>
</feature>
<dbReference type="HOGENOM" id="CLU_1354480_0_0_1"/>
<dbReference type="Pfam" id="PF11626">
    <property type="entry name" value="Rap1_C"/>
    <property type="match status" value="1"/>
</dbReference>
<evidence type="ECO:0000313" key="4">
    <source>
        <dbReference type="Proteomes" id="UP000016801"/>
    </source>
</evidence>
<evidence type="ECO:0000256" key="1">
    <source>
        <dbReference type="SAM" id="MobiDB-lite"/>
    </source>
</evidence>
<reference evidence="3 4" key="1">
    <citation type="journal article" date="2013" name="PLoS Genet.">
        <title>Plant-symbiotic fungi as chemical engineers: Multi-genome analysis of the Clavicipitaceae reveals dynamics of alkaloid loci.</title>
        <authorList>
            <person name="Schardl C.L."/>
            <person name="Young C.A."/>
            <person name="Hesse U."/>
            <person name="Amyotte S.G."/>
            <person name="Andreeva K."/>
            <person name="Calie P.J."/>
            <person name="Fleetwood D.J."/>
            <person name="Haws D.C."/>
            <person name="Moore N."/>
            <person name="Oeser B."/>
            <person name="Panaccione D.G."/>
            <person name="Schweri K.K."/>
            <person name="Voisey C.R."/>
            <person name="Farman M.L."/>
            <person name="Jaromczyk J.W."/>
            <person name="Roe B.A."/>
            <person name="O'Sullivan D.M."/>
            <person name="Scott B."/>
            <person name="Tudzynski P."/>
            <person name="An Z."/>
            <person name="Arnaoudova E.G."/>
            <person name="Bullock C.T."/>
            <person name="Charlton N.D."/>
            <person name="Chen L."/>
            <person name="Cox M."/>
            <person name="Dinkins R.D."/>
            <person name="Florea S."/>
            <person name="Glenn A.E."/>
            <person name="Gordon A."/>
            <person name="Gueldener U."/>
            <person name="Harris D.R."/>
            <person name="Hollin W."/>
            <person name="Jaromczyk J."/>
            <person name="Johnson R.D."/>
            <person name="Khan A.K."/>
            <person name="Leistner E."/>
            <person name="Leuchtmann A."/>
            <person name="Li C."/>
            <person name="Liu J."/>
            <person name="Liu J."/>
            <person name="Liu M."/>
            <person name="Mace W."/>
            <person name="Machado C."/>
            <person name="Nagabhyru P."/>
            <person name="Pan J."/>
            <person name="Schmid J."/>
            <person name="Sugawara K."/>
            <person name="Steiner U."/>
            <person name="Takach J.E."/>
            <person name="Tanaka E."/>
            <person name="Webb J.S."/>
            <person name="Wilson E.V."/>
            <person name="Wiseman J.L."/>
            <person name="Yoshida R."/>
            <person name="Zeng Z."/>
        </authorList>
    </citation>
    <scope>NUCLEOTIDE SEQUENCE [LARGE SCALE GENOMIC DNA]</scope>
    <source>
        <strain evidence="3 4">20.1</strain>
    </source>
</reference>
<sequence>MSSSDLGSPPGTSHGDFGDVAPSPEPNFQALNVEPSLQAASDANKTSGINRRSLSSSFYKRPSQDSKTSQQPSQPESPDRRASSSEPTLLECIENYEAQGYSRDIVMDALGRTSRRPGPNAEHLMELLSKNEEVPHEMRGVWTDRDDMGLRWADCVRAGGLGATESQKTSAKKELEWLVHKHTEEETDLRRRYFERLTREMA</sequence>
<dbReference type="VEuPathDB" id="FungiDB:CPUR_06858"/>
<accession>M1W3Q3</accession>
<dbReference type="Proteomes" id="UP000016801">
    <property type="component" value="Unassembled WGS sequence"/>
</dbReference>
<dbReference type="PhylomeDB" id="M1W3Q3"/>
<feature type="domain" description="TRF2-interacting telomeric protein/Rap1 C-terminal" evidence="2">
    <location>
        <begin position="96"/>
        <end position="195"/>
    </location>
</feature>
<dbReference type="OrthoDB" id="435460at2759"/>
<feature type="compositionally biased region" description="Polar residues" evidence="1">
    <location>
        <begin position="65"/>
        <end position="76"/>
    </location>
</feature>
<keyword evidence="4" id="KW-1185">Reference proteome</keyword>
<dbReference type="InterPro" id="IPR038104">
    <property type="entry name" value="Rap1_C_sf"/>
</dbReference>
<feature type="compositionally biased region" description="Polar residues" evidence="1">
    <location>
        <begin position="38"/>
        <end position="58"/>
    </location>
</feature>
<organism evidence="3 4">
    <name type="scientific">Claviceps purpurea (strain 20.1)</name>
    <name type="common">Ergot fungus</name>
    <name type="synonym">Sphacelia segetum</name>
    <dbReference type="NCBI Taxonomy" id="1111077"/>
    <lineage>
        <taxon>Eukaryota</taxon>
        <taxon>Fungi</taxon>
        <taxon>Dikarya</taxon>
        <taxon>Ascomycota</taxon>
        <taxon>Pezizomycotina</taxon>
        <taxon>Sordariomycetes</taxon>
        <taxon>Hypocreomycetidae</taxon>
        <taxon>Hypocreales</taxon>
        <taxon>Clavicipitaceae</taxon>
        <taxon>Claviceps</taxon>
    </lineage>
</organism>
<gene>
    <name evidence="3" type="ORF">CPUR_06858</name>
</gene>
<evidence type="ECO:0000259" key="2">
    <source>
        <dbReference type="Pfam" id="PF11626"/>
    </source>
</evidence>